<evidence type="ECO:0000313" key="3">
    <source>
        <dbReference type="Proteomes" id="UP001221757"/>
    </source>
</evidence>
<keyword evidence="3" id="KW-1185">Reference proteome</keyword>
<feature type="region of interest" description="Disordered" evidence="1">
    <location>
        <begin position="700"/>
        <end position="766"/>
    </location>
</feature>
<gene>
    <name evidence="2" type="ORF">B0H17DRAFT_1087361</name>
</gene>
<name>A0AAD7CXH5_MYCRO</name>
<feature type="compositionally biased region" description="Basic residues" evidence="1">
    <location>
        <begin position="866"/>
        <end position="877"/>
    </location>
</feature>
<dbReference type="Proteomes" id="UP001221757">
    <property type="component" value="Unassembled WGS sequence"/>
</dbReference>
<evidence type="ECO:0000256" key="1">
    <source>
        <dbReference type="SAM" id="MobiDB-lite"/>
    </source>
</evidence>
<evidence type="ECO:0000313" key="2">
    <source>
        <dbReference type="EMBL" id="KAJ7668884.1"/>
    </source>
</evidence>
<protein>
    <submittedName>
        <fullName evidence="2">Uncharacterized protein</fullName>
    </submittedName>
</protein>
<accession>A0AAD7CXH5</accession>
<proteinExistence type="predicted"/>
<organism evidence="2 3">
    <name type="scientific">Mycena rosella</name>
    <name type="common">Pink bonnet</name>
    <name type="synonym">Agaricus rosellus</name>
    <dbReference type="NCBI Taxonomy" id="1033263"/>
    <lineage>
        <taxon>Eukaryota</taxon>
        <taxon>Fungi</taxon>
        <taxon>Dikarya</taxon>
        <taxon>Basidiomycota</taxon>
        <taxon>Agaricomycotina</taxon>
        <taxon>Agaricomycetes</taxon>
        <taxon>Agaricomycetidae</taxon>
        <taxon>Agaricales</taxon>
        <taxon>Marasmiineae</taxon>
        <taxon>Mycenaceae</taxon>
        <taxon>Mycena</taxon>
    </lineage>
</organism>
<feature type="region of interest" description="Disordered" evidence="1">
    <location>
        <begin position="840"/>
        <end position="877"/>
    </location>
</feature>
<dbReference type="EMBL" id="JARKIE010000192">
    <property type="protein sequence ID" value="KAJ7668884.1"/>
    <property type="molecule type" value="Genomic_DNA"/>
</dbReference>
<feature type="compositionally biased region" description="Basic and acidic residues" evidence="1">
    <location>
        <begin position="752"/>
        <end position="766"/>
    </location>
</feature>
<sequence>MASIPPHLSVEDAAIILASIVTAGLDKPNPLDSLYSDEENCMALISRRPDLHSLLDNARVNKDYALFGDIEGSPPPYPSLGRFQEDAKLKPAWRGSFKEGRLREFLVNTSGSGKTRLSFEGLCQHWGFYFTVARDGNNLGAADIGRTLYRTLDGSRDFTPNLPATDSPIFALTLTGNIEVVDEKFGLILLGRLLVFSMYSEILQDKEITEEHKRRWLLFQLTPQLPGDIDIFLDLKLCTRHLAPDHVEDLIAILFSKLRKIHGAQFHLFYVIDEAQIASRAHTHAFQHEGKEYPLLREIVRSWITKSRPGETSIVVLGTDIPKDGFESAPFATSLRWSSDTGGFDNEDDHRRYISGFLTPAYVESPTGQMFLRRVWTWCRGRHRSTDALLQALLLDGLRTPHKLLNDYIKTTTTYRPTDYDDDEPFRHPIDVKLLELSPNFFTDSPLLVSTIKEVLFHYLATARHPSPFSEDLTALVSAAFGRFIDSNLGQVAMDEPMFLIRAARWLCEAPESVAASEHDCLAILRHHRANITSRSLTCFMAFYLIRAFDHGATLSSVFSFLHKSDWTGASAELFALSGKEGWAISCDGDESSLPRALAASPGILAGVGSWLDDPSGAVFCITPTTDPDLVFHLKLEDGRLLRVILHAASTETLLRSVELKSTISRFDPNNLFRDTADDVDAPERTTVVAKLLATAFPEKGKDVNCTPPAEGLVDTTVRDKEEDDEQEKDIAPSDRTPAAENLVAGPDEEEKDKGKDVAPSDRTPADAKLLDTAPAAGPFELLRVIASFPAENHLSKLSPKPKPSTPVAKLNSGLFKSLLEDIPASELLETLVAAVTTGKRKGHFHVPSYTQRKKPRLASESPPSRKLRSTKKQKTS</sequence>
<comment type="caution">
    <text evidence="2">The sequence shown here is derived from an EMBL/GenBank/DDBJ whole genome shotgun (WGS) entry which is preliminary data.</text>
</comment>
<reference evidence="2" key="1">
    <citation type="submission" date="2023-03" db="EMBL/GenBank/DDBJ databases">
        <title>Massive genome expansion in bonnet fungi (Mycena s.s.) driven by repeated elements and novel gene families across ecological guilds.</title>
        <authorList>
            <consortium name="Lawrence Berkeley National Laboratory"/>
            <person name="Harder C.B."/>
            <person name="Miyauchi S."/>
            <person name="Viragh M."/>
            <person name="Kuo A."/>
            <person name="Thoen E."/>
            <person name="Andreopoulos B."/>
            <person name="Lu D."/>
            <person name="Skrede I."/>
            <person name="Drula E."/>
            <person name="Henrissat B."/>
            <person name="Morin E."/>
            <person name="Kohler A."/>
            <person name="Barry K."/>
            <person name="LaButti K."/>
            <person name="Morin E."/>
            <person name="Salamov A."/>
            <person name="Lipzen A."/>
            <person name="Mereny Z."/>
            <person name="Hegedus B."/>
            <person name="Baldrian P."/>
            <person name="Stursova M."/>
            <person name="Weitz H."/>
            <person name="Taylor A."/>
            <person name="Grigoriev I.V."/>
            <person name="Nagy L.G."/>
            <person name="Martin F."/>
            <person name="Kauserud H."/>
        </authorList>
    </citation>
    <scope>NUCLEOTIDE SEQUENCE</scope>
    <source>
        <strain evidence="2">CBHHK067</strain>
    </source>
</reference>
<dbReference type="AlphaFoldDB" id="A0AAD7CXH5"/>